<dbReference type="Gene3D" id="2.120.10.30">
    <property type="entry name" value="TolB, C-terminal domain"/>
    <property type="match status" value="1"/>
</dbReference>
<dbReference type="EMBL" id="VTWT01000014">
    <property type="protein sequence ID" value="KAA9325004.1"/>
    <property type="molecule type" value="Genomic_DNA"/>
</dbReference>
<feature type="domain" description="Secretion system C-terminal sorting" evidence="1">
    <location>
        <begin position="1620"/>
        <end position="1695"/>
    </location>
</feature>
<organism evidence="3 4">
    <name type="scientific">Adhaeribacter soli</name>
    <dbReference type="NCBI Taxonomy" id="2607655"/>
    <lineage>
        <taxon>Bacteria</taxon>
        <taxon>Pseudomonadati</taxon>
        <taxon>Bacteroidota</taxon>
        <taxon>Cytophagia</taxon>
        <taxon>Cytophagales</taxon>
        <taxon>Hymenobacteraceae</taxon>
        <taxon>Adhaeribacter</taxon>
    </lineage>
</organism>
<dbReference type="Pfam" id="PF18962">
    <property type="entry name" value="Por_Secre_tail"/>
    <property type="match status" value="1"/>
</dbReference>
<keyword evidence="4" id="KW-1185">Reference proteome</keyword>
<dbReference type="InterPro" id="IPR010620">
    <property type="entry name" value="SBBP_repeat"/>
</dbReference>
<proteinExistence type="predicted"/>
<dbReference type="InterPro" id="IPR052918">
    <property type="entry name" value="Motility_Chemotaxis_Reg"/>
</dbReference>
<dbReference type="Pfam" id="PF19081">
    <property type="entry name" value="Ig_7"/>
    <property type="match status" value="1"/>
</dbReference>
<dbReference type="PANTHER" id="PTHR35580:SF1">
    <property type="entry name" value="PHYTASE-LIKE DOMAIN-CONTAINING PROTEIN"/>
    <property type="match status" value="1"/>
</dbReference>
<evidence type="ECO:0000259" key="1">
    <source>
        <dbReference type="Pfam" id="PF18962"/>
    </source>
</evidence>
<dbReference type="Pfam" id="PF06739">
    <property type="entry name" value="SBBP"/>
    <property type="match status" value="4"/>
</dbReference>
<dbReference type="InterPro" id="IPR026444">
    <property type="entry name" value="Secre_tail"/>
</dbReference>
<sequence length="1696" mass="175541">MKKFLLLFSILTVWLISTRELEVRGQNVPPDFTWVKQAAGFAPENNNETGLAIAHDKFGNSYITGYFQGNATFGNITLAGYGGQDIFIAKYDSFGNLIWVQHAGGASDDNGNSIAVDSSGNCYITGFFQGNATFSGVTLTGSGTPAGSGSEDVFIAKYDSSGSLVWAKKAGGFNTDIGYRIAVDAAGNNYITGDFVGNISFGSTTLTSSGMLDVFVAKYDPAGNVLWARKAGNSSSFNDNSRGIGVDSSGNCYISGYFVMNITFGSTTLTSNDQDIFIAKYDSQGSVLWAKQAGGTNFQFVRSFTVDPSGNSYVSGYFNGAISVGTTSLNSSGAHDAFIAKFDAIGNGLWVQKAGGPNDDFLQDIAVDPSGNVYTTGTFSGSVSLGSHILTGSGGQDVFIAKFTSSGSVLWVKKAGGTGNEIGQSISADASGNCYFTGGFASKGINFGSTSLSSKGGTDIFIAKYNAVGDEVWVKSPGFGFGYVVSNKGQAIAVDPSGNSYTTGLFTGNITFGNTTLEGNGGQEVFITKHDPAGNLTWAQKAGGTGNDVSTGIAIDASGNSYITGHFSGTATFGTITLTSSGQLDIFVAKYDIAGNLVWAKKGGGTSEDISNSIAADANGNVYITGYFNGSAVFGSASLTGSNGSQDIFIVKYDGAGNVLWAKKAGGADYDEGNNIGIDASGNCYVTGYIKGNAIFGTTTLSTADTDIFLAKYSPAGNVIWAKKAGGSSTDFGHSLSIDASGSCYVSGYFVGKGTFGSITLNGSSNGNLFIARYDASGNVQWAKQINGVVSANRGSSIKADSTGNCFITGQFGISAAFDGYTLTTAVGQYDAFIAKYDALGNVVWAQKAGGTMEENSQGIAVDKIGNCYITGYFKGNSFFGNTSLLTYGTEVFFAKVQANGIAVTNLPVSSLCPGGTTNISFATSGAFNTGNIFTAELSDASGSFISPVNIGTLAGSGSGILNTSIPANTLAGTGYRIRIIASSPATTGVIYNSNITIMNRLAAPIASASQNNITQGESVTLSVANPDPNLTYSWNGPGLVNQNGTTINITPSVLGINTYTVSAQASANHCSPLDADSIDITVTPPVISWTGGTSSAWNVAGNWSSNSVPTATRDVIIPAGAGRYPAISSGTATAKDLTIASGASLTISGGTLEVKESFINNGTITTTGGSVIFSGSVMQIIGGANPSTFHDLTISSAGASLAGPVSVQRMLTLNGNLNTNGNTFTLLSNASGTAMVVNAGGVVNGTAKVQRYIDPSLNLGTGYRHFASPVTSTTISDLATGGFTPVVNPAYNTAAKPGTVRPFPTVFQYNQSRLTNDSAATMDFGFGWESPASLSSALTPGKGYSVNIPASQTVDFTGTLNNGNVTVPGLGRGATTESGWHLLGNPYPAPIDWDNITIPSGMMDAVYAFRSSSAYNGSYAAYVNGVGSLTGGVIPAMQAFFVRTTAPVASFSFTNAARLTSYQNPSFHRSTETRPLLQLSASKGQQQDEAYLYLEQGATAAMDNSFDAFSLPMGAIRVYTLVGTSQLSINGLGYSAAPQLVPLVVEGAAGTYSLKVEQLLNQFQVQLEDKQLNTMQLLTPTTIYSFSHAGGSTANRFVLHVGARISGVAEAAKGMEVKLYPNPSNGKFQLQLSGLKAASADMIITDLAGKVVMQKQVKASNDSILENIELKAAKGIYLLQIKADQQVITWKMVIE</sequence>
<dbReference type="InterPro" id="IPR011042">
    <property type="entry name" value="6-blade_b-propeller_TolB-like"/>
</dbReference>
<evidence type="ECO:0000313" key="4">
    <source>
        <dbReference type="Proteomes" id="UP000326570"/>
    </source>
</evidence>
<dbReference type="InterPro" id="IPR044023">
    <property type="entry name" value="Ig_7"/>
</dbReference>
<reference evidence="3 4" key="1">
    <citation type="submission" date="2019-09" db="EMBL/GenBank/DDBJ databases">
        <title>Genome sequence of Adhaeribacter sp. M2.</title>
        <authorList>
            <person name="Srinivasan S."/>
        </authorList>
    </citation>
    <scope>NUCLEOTIDE SEQUENCE [LARGE SCALE GENOMIC DNA]</scope>
    <source>
        <strain evidence="3 4">M2</strain>
    </source>
</reference>
<name>A0A5N1IK30_9BACT</name>
<dbReference type="NCBIfam" id="TIGR04183">
    <property type="entry name" value="Por_Secre_tail"/>
    <property type="match status" value="1"/>
</dbReference>
<dbReference type="SUPFAM" id="SSF63829">
    <property type="entry name" value="Calcium-dependent phosphotriesterase"/>
    <property type="match status" value="4"/>
</dbReference>
<dbReference type="Proteomes" id="UP000326570">
    <property type="component" value="Unassembled WGS sequence"/>
</dbReference>
<comment type="caution">
    <text evidence="3">The sequence shown here is derived from an EMBL/GenBank/DDBJ whole genome shotgun (WGS) entry which is preliminary data.</text>
</comment>
<gene>
    <name evidence="3" type="ORF">F0P94_19025</name>
</gene>
<dbReference type="PANTHER" id="PTHR35580">
    <property type="entry name" value="CELL SURFACE GLYCOPROTEIN (S-LAYER PROTEIN)-LIKE PROTEIN"/>
    <property type="match status" value="1"/>
</dbReference>
<accession>A0A5N1IK30</accession>
<feature type="domain" description="Ig-like" evidence="2">
    <location>
        <begin position="1004"/>
        <end position="1085"/>
    </location>
</feature>
<evidence type="ECO:0000313" key="3">
    <source>
        <dbReference type="EMBL" id="KAA9325004.1"/>
    </source>
</evidence>
<protein>
    <submittedName>
        <fullName evidence="3">T9SS type A sorting domain-containing protein</fullName>
    </submittedName>
</protein>
<evidence type="ECO:0000259" key="2">
    <source>
        <dbReference type="Pfam" id="PF19081"/>
    </source>
</evidence>
<dbReference type="RefSeq" id="WP_150906060.1">
    <property type="nucleotide sequence ID" value="NZ_VTWT01000014.1"/>
</dbReference>